<accession>A0A4S4KAF6</accession>
<dbReference type="SUPFAM" id="SSF52047">
    <property type="entry name" value="RNI-like"/>
    <property type="match status" value="1"/>
</dbReference>
<protein>
    <recommendedName>
        <fullName evidence="3">F-box domain-containing protein</fullName>
    </recommendedName>
</protein>
<sequence>MHTTSWDSLPAEMKYSVVELLDLKNTASFAKSSRETYALSIPTMFRDIKLTGYEALQSFVTSVPPMHCCYVRTLHITIPESATGLLSCGQVTNTLTHLLGRCFQIEELSLHIAGSLKPCIIPSFRNLQSLWKLSISNCGREDITPLSERLVVSIAASLPCLSDLTIDGISRSAIHAPELLGSYPFIPVVAGDDDLPAHPLLGFDLSLPSLLRIPTLRVLRMRETHMGDQRWCSTPALCRLDVLEVGSSCYESPDSNRVFAERILQNIGNSVEELSLSSSLASALSPVGGALPSLRQLRITKLFPLEYLAETLSALSHSPIELLSIECHEDDIEDMCYALEDFLNLCAEHRREPIYCHLKHISLQPVAETSSVSSSAAKLNTAVADSLSGDAAMAIQRVQQYLQDIRFSRK</sequence>
<reference evidence="1 2" key="1">
    <citation type="submission" date="2019-02" db="EMBL/GenBank/DDBJ databases">
        <title>Genome sequencing of the rare red list fungi Phlebia centrifuga.</title>
        <authorList>
            <person name="Buettner E."/>
            <person name="Kellner H."/>
        </authorList>
    </citation>
    <scope>NUCLEOTIDE SEQUENCE [LARGE SCALE GENOMIC DNA]</scope>
    <source>
        <strain evidence="1 2">DSM 108282</strain>
    </source>
</reference>
<name>A0A4S4KAF6_9APHY</name>
<organism evidence="1 2">
    <name type="scientific">Hermanssonia centrifuga</name>
    <dbReference type="NCBI Taxonomy" id="98765"/>
    <lineage>
        <taxon>Eukaryota</taxon>
        <taxon>Fungi</taxon>
        <taxon>Dikarya</taxon>
        <taxon>Basidiomycota</taxon>
        <taxon>Agaricomycotina</taxon>
        <taxon>Agaricomycetes</taxon>
        <taxon>Polyporales</taxon>
        <taxon>Meruliaceae</taxon>
        <taxon>Hermanssonia</taxon>
    </lineage>
</organism>
<evidence type="ECO:0000313" key="1">
    <source>
        <dbReference type="EMBL" id="THG94873.1"/>
    </source>
</evidence>
<dbReference type="AlphaFoldDB" id="A0A4S4KAF6"/>
<dbReference type="InterPro" id="IPR032675">
    <property type="entry name" value="LRR_dom_sf"/>
</dbReference>
<dbReference type="Gene3D" id="3.80.10.10">
    <property type="entry name" value="Ribonuclease Inhibitor"/>
    <property type="match status" value="1"/>
</dbReference>
<dbReference type="Proteomes" id="UP000309038">
    <property type="component" value="Unassembled WGS sequence"/>
</dbReference>
<evidence type="ECO:0000313" key="2">
    <source>
        <dbReference type="Proteomes" id="UP000309038"/>
    </source>
</evidence>
<evidence type="ECO:0008006" key="3">
    <source>
        <dbReference type="Google" id="ProtNLM"/>
    </source>
</evidence>
<proteinExistence type="predicted"/>
<keyword evidence="2" id="KW-1185">Reference proteome</keyword>
<gene>
    <name evidence="1" type="ORF">EW026_g6678</name>
</gene>
<dbReference type="EMBL" id="SGPJ01000385">
    <property type="protein sequence ID" value="THG94873.1"/>
    <property type="molecule type" value="Genomic_DNA"/>
</dbReference>
<comment type="caution">
    <text evidence="1">The sequence shown here is derived from an EMBL/GenBank/DDBJ whole genome shotgun (WGS) entry which is preliminary data.</text>
</comment>